<evidence type="ECO:0000256" key="3">
    <source>
        <dbReference type="ARBA" id="ARBA00023002"/>
    </source>
</evidence>
<evidence type="ECO:0000256" key="1">
    <source>
        <dbReference type="ARBA" id="ARBA00010617"/>
    </source>
</evidence>
<comment type="cofactor">
    <cofactor evidence="5">
        <name>heme</name>
        <dbReference type="ChEBI" id="CHEBI:30413"/>
    </cofactor>
</comment>
<evidence type="ECO:0000313" key="8">
    <source>
        <dbReference type="Proteomes" id="UP001209540"/>
    </source>
</evidence>
<dbReference type="InterPro" id="IPR002401">
    <property type="entry name" value="Cyt_P450_E_grp-I"/>
</dbReference>
<evidence type="ECO:0000313" key="7">
    <source>
        <dbReference type="EMBL" id="KAI9250243.1"/>
    </source>
</evidence>
<dbReference type="InterPro" id="IPR017972">
    <property type="entry name" value="Cyt_P450_CS"/>
</dbReference>
<sequence length="509" mass="58122">MSTDTLSSLQTLGLAGVATLAALAVKYNDRAIFDEHRPGIPYRKGYPLVGGLPILLKNRANAHDFFTQNFEELDALTTTMSSIGIGRRISTIDPANIEHILKNNFENYAKGPKFQEAFNDLFGHGIFNANGSHWKYQRKAASLIFNVKNFRDEFTRVFVKEMEYANKHIFDKAAEKREIVDFHDIMFRFTLDSFVLLGFGVEINGLKTDGKVPFAESFDAIQFNSSWRMIFPLWKVSETMKPILFPWQTSIKDHVKIVDGFAYEVIAKRKKELAEGQKFKDLLSRFMSTQDENGQPLDDVALRDVILNFIVAGRDTTAVALSWTFYNLMLHPRIEKKLVEEIQENITDEILQDPAALYDAIKDMNYAHAVFYEVLRLHPSVPSNIKYALNDDVFPDGTHIRKGDYVAWSVYGLGRSTKVWGPDAKQFRPERWFDANGEVRRESQGKWPAFHAGPRICLGQQLATLESLVAIVTLLKQYKFTLVPDQEITYIPTVTIPMANGMKVFVEHR</sequence>
<protein>
    <submittedName>
        <fullName evidence="7">Cytochrome P450</fullName>
    </submittedName>
</protein>
<dbReference type="GO" id="GO:0020037">
    <property type="term" value="F:heme binding"/>
    <property type="evidence" value="ECO:0007669"/>
    <property type="project" value="InterPro"/>
</dbReference>
<gene>
    <name evidence="7" type="ORF">BDA99DRAFT_553127</name>
</gene>
<dbReference type="PANTHER" id="PTHR24296">
    <property type="entry name" value="CYTOCHROME P450"/>
    <property type="match status" value="1"/>
</dbReference>
<keyword evidence="3 6" id="KW-0560">Oxidoreductase</keyword>
<dbReference type="PROSITE" id="PS00086">
    <property type="entry name" value="CYTOCHROME_P450"/>
    <property type="match status" value="1"/>
</dbReference>
<name>A0AAD5JQW4_9FUNG</name>
<organism evidence="7 8">
    <name type="scientific">Phascolomyces articulosus</name>
    <dbReference type="NCBI Taxonomy" id="60185"/>
    <lineage>
        <taxon>Eukaryota</taxon>
        <taxon>Fungi</taxon>
        <taxon>Fungi incertae sedis</taxon>
        <taxon>Mucoromycota</taxon>
        <taxon>Mucoromycotina</taxon>
        <taxon>Mucoromycetes</taxon>
        <taxon>Mucorales</taxon>
        <taxon>Lichtheimiaceae</taxon>
        <taxon>Phascolomyces</taxon>
    </lineage>
</organism>
<dbReference type="PRINTS" id="PR00385">
    <property type="entry name" value="P450"/>
</dbReference>
<dbReference type="InterPro" id="IPR001128">
    <property type="entry name" value="Cyt_P450"/>
</dbReference>
<evidence type="ECO:0000256" key="5">
    <source>
        <dbReference type="PIRSR" id="PIRSR602401-1"/>
    </source>
</evidence>
<dbReference type="GO" id="GO:0004497">
    <property type="term" value="F:monooxygenase activity"/>
    <property type="evidence" value="ECO:0007669"/>
    <property type="project" value="UniProtKB-KW"/>
</dbReference>
<feature type="binding site" description="axial binding residue" evidence="5">
    <location>
        <position position="457"/>
    </location>
    <ligand>
        <name>heme</name>
        <dbReference type="ChEBI" id="CHEBI:30413"/>
    </ligand>
    <ligandPart>
        <name>Fe</name>
        <dbReference type="ChEBI" id="CHEBI:18248"/>
    </ligandPart>
</feature>
<evidence type="ECO:0000256" key="6">
    <source>
        <dbReference type="RuleBase" id="RU000461"/>
    </source>
</evidence>
<dbReference type="GO" id="GO:0016705">
    <property type="term" value="F:oxidoreductase activity, acting on paired donors, with incorporation or reduction of molecular oxygen"/>
    <property type="evidence" value="ECO:0007669"/>
    <property type="project" value="InterPro"/>
</dbReference>
<reference evidence="7" key="2">
    <citation type="submission" date="2023-02" db="EMBL/GenBank/DDBJ databases">
        <authorList>
            <consortium name="DOE Joint Genome Institute"/>
            <person name="Mondo S.J."/>
            <person name="Chang Y."/>
            <person name="Wang Y."/>
            <person name="Ahrendt S."/>
            <person name="Andreopoulos W."/>
            <person name="Barry K."/>
            <person name="Beard J."/>
            <person name="Benny G.L."/>
            <person name="Blankenship S."/>
            <person name="Bonito G."/>
            <person name="Cuomo C."/>
            <person name="Desiro A."/>
            <person name="Gervers K.A."/>
            <person name="Hundley H."/>
            <person name="Kuo A."/>
            <person name="LaButti K."/>
            <person name="Lang B.F."/>
            <person name="Lipzen A."/>
            <person name="O'Donnell K."/>
            <person name="Pangilinan J."/>
            <person name="Reynolds N."/>
            <person name="Sandor L."/>
            <person name="Smith M.W."/>
            <person name="Tsang A."/>
            <person name="Grigoriev I.V."/>
            <person name="Stajich J.E."/>
            <person name="Spatafora J.W."/>
        </authorList>
    </citation>
    <scope>NUCLEOTIDE SEQUENCE</scope>
    <source>
        <strain evidence="7">RSA 2281</strain>
    </source>
</reference>
<dbReference type="SUPFAM" id="SSF48264">
    <property type="entry name" value="Cytochrome P450"/>
    <property type="match status" value="1"/>
</dbReference>
<evidence type="ECO:0000256" key="2">
    <source>
        <dbReference type="ARBA" id="ARBA00022723"/>
    </source>
</evidence>
<dbReference type="Pfam" id="PF00067">
    <property type="entry name" value="p450"/>
    <property type="match status" value="1"/>
</dbReference>
<keyword evidence="8" id="KW-1185">Reference proteome</keyword>
<dbReference type="AlphaFoldDB" id="A0AAD5JQW4"/>
<dbReference type="CDD" id="cd11064">
    <property type="entry name" value="CYP86A"/>
    <property type="match status" value="1"/>
</dbReference>
<dbReference type="GO" id="GO:0006629">
    <property type="term" value="P:lipid metabolic process"/>
    <property type="evidence" value="ECO:0007669"/>
    <property type="project" value="UniProtKB-ARBA"/>
</dbReference>
<evidence type="ECO:0000256" key="4">
    <source>
        <dbReference type="ARBA" id="ARBA00023004"/>
    </source>
</evidence>
<dbReference type="InterPro" id="IPR036396">
    <property type="entry name" value="Cyt_P450_sf"/>
</dbReference>
<dbReference type="Gene3D" id="1.10.630.10">
    <property type="entry name" value="Cytochrome P450"/>
    <property type="match status" value="1"/>
</dbReference>
<dbReference type="PRINTS" id="PR00463">
    <property type="entry name" value="EP450I"/>
</dbReference>
<dbReference type="GO" id="GO:0005506">
    <property type="term" value="F:iron ion binding"/>
    <property type="evidence" value="ECO:0007669"/>
    <property type="project" value="InterPro"/>
</dbReference>
<keyword evidence="4 5" id="KW-0408">Iron</keyword>
<dbReference type="Proteomes" id="UP001209540">
    <property type="component" value="Unassembled WGS sequence"/>
</dbReference>
<dbReference type="EMBL" id="JAIXMP010000033">
    <property type="protein sequence ID" value="KAI9250243.1"/>
    <property type="molecule type" value="Genomic_DNA"/>
</dbReference>
<comment type="caution">
    <text evidence="7">The sequence shown here is derived from an EMBL/GenBank/DDBJ whole genome shotgun (WGS) entry which is preliminary data.</text>
</comment>
<accession>A0AAD5JQW4</accession>
<comment type="similarity">
    <text evidence="1 6">Belongs to the cytochrome P450 family.</text>
</comment>
<keyword evidence="5 6" id="KW-0349">Heme</keyword>
<keyword evidence="6" id="KW-0503">Monooxygenase</keyword>
<reference evidence="7" key="1">
    <citation type="journal article" date="2022" name="IScience">
        <title>Evolution of zygomycete secretomes and the origins of terrestrial fungal ecologies.</title>
        <authorList>
            <person name="Chang Y."/>
            <person name="Wang Y."/>
            <person name="Mondo S."/>
            <person name="Ahrendt S."/>
            <person name="Andreopoulos W."/>
            <person name="Barry K."/>
            <person name="Beard J."/>
            <person name="Benny G.L."/>
            <person name="Blankenship S."/>
            <person name="Bonito G."/>
            <person name="Cuomo C."/>
            <person name="Desiro A."/>
            <person name="Gervers K.A."/>
            <person name="Hundley H."/>
            <person name="Kuo A."/>
            <person name="LaButti K."/>
            <person name="Lang B.F."/>
            <person name="Lipzen A."/>
            <person name="O'Donnell K."/>
            <person name="Pangilinan J."/>
            <person name="Reynolds N."/>
            <person name="Sandor L."/>
            <person name="Smith M.E."/>
            <person name="Tsang A."/>
            <person name="Grigoriev I.V."/>
            <person name="Stajich J.E."/>
            <person name="Spatafora J.W."/>
        </authorList>
    </citation>
    <scope>NUCLEOTIDE SEQUENCE</scope>
    <source>
        <strain evidence="7">RSA 2281</strain>
    </source>
</reference>
<keyword evidence="2 5" id="KW-0479">Metal-binding</keyword>
<proteinExistence type="inferred from homology"/>